<comment type="caution">
    <text evidence="2">The sequence shown here is derived from an EMBL/GenBank/DDBJ whole genome shotgun (WGS) entry which is preliminary data.</text>
</comment>
<evidence type="ECO:0000256" key="1">
    <source>
        <dbReference type="SAM" id="MobiDB-lite"/>
    </source>
</evidence>
<reference evidence="2" key="2">
    <citation type="submission" date="2023-06" db="EMBL/GenBank/DDBJ databases">
        <authorList>
            <consortium name="Lawrence Berkeley National Laboratory"/>
            <person name="Haridas S."/>
            <person name="Hensen N."/>
            <person name="Bonometti L."/>
            <person name="Westerberg I."/>
            <person name="Brannstrom I.O."/>
            <person name="Guillou S."/>
            <person name="Cros-Aarteil S."/>
            <person name="Calhoun S."/>
            <person name="Kuo A."/>
            <person name="Mondo S."/>
            <person name="Pangilinan J."/>
            <person name="Riley R."/>
            <person name="LaButti K."/>
            <person name="Andreopoulos B."/>
            <person name="Lipzen A."/>
            <person name="Chen C."/>
            <person name="Yanf M."/>
            <person name="Daum C."/>
            <person name="Ng V."/>
            <person name="Clum A."/>
            <person name="Steindorff A."/>
            <person name="Ohm R."/>
            <person name="Martin F."/>
            <person name="Silar P."/>
            <person name="Natvig D."/>
            <person name="Lalanne C."/>
            <person name="Gautier V."/>
            <person name="Ament-velasquez S.L."/>
            <person name="Kruys A."/>
            <person name="Hutchinson M.I."/>
            <person name="Powell A.J."/>
            <person name="Barry K."/>
            <person name="Miller A.N."/>
            <person name="Grigoriev I.V."/>
            <person name="Debuchy R."/>
            <person name="Gladieux P."/>
            <person name="Thoren M.H."/>
            <person name="Johannesson H."/>
        </authorList>
    </citation>
    <scope>NUCLEOTIDE SEQUENCE</scope>
    <source>
        <strain evidence="2">CBS 232.78</strain>
    </source>
</reference>
<feature type="compositionally biased region" description="Polar residues" evidence="1">
    <location>
        <begin position="36"/>
        <end position="45"/>
    </location>
</feature>
<feature type="region of interest" description="Disordered" evidence="1">
    <location>
        <begin position="190"/>
        <end position="214"/>
    </location>
</feature>
<name>A0AAE0P3U7_9PEZI</name>
<evidence type="ECO:0000313" key="2">
    <source>
        <dbReference type="EMBL" id="KAK3392958.1"/>
    </source>
</evidence>
<feature type="compositionally biased region" description="Basic and acidic residues" evidence="1">
    <location>
        <begin position="190"/>
        <end position="199"/>
    </location>
</feature>
<gene>
    <name evidence="2" type="ORF">B0H63DRAFT_5377</name>
</gene>
<dbReference type="Proteomes" id="UP001285441">
    <property type="component" value="Unassembled WGS sequence"/>
</dbReference>
<evidence type="ECO:0000313" key="3">
    <source>
        <dbReference type="Proteomes" id="UP001285441"/>
    </source>
</evidence>
<protein>
    <submittedName>
        <fullName evidence="2">Uncharacterized protein</fullName>
    </submittedName>
</protein>
<dbReference type="AlphaFoldDB" id="A0AAE0P3U7"/>
<feature type="compositionally biased region" description="Polar residues" evidence="1">
    <location>
        <begin position="1"/>
        <end position="25"/>
    </location>
</feature>
<keyword evidence="3" id="KW-1185">Reference proteome</keyword>
<feature type="region of interest" description="Disordered" evidence="1">
    <location>
        <begin position="1"/>
        <end position="50"/>
    </location>
</feature>
<sequence length="250" mass="28831">MSHMGNSQGTPQIPQLNPFKPQTSTGEDRVAHRPLSSPTDWSTSPEEAGSDTFLRRQHMTLSLPAVENTPPEAEADSHHQALQVTCGNWTLLQQQQQRQYGYLPPPSPTYQYADEFSRQLFSPNSNIESPQHLTPTDPRYAHYPVEWHYYQDVRGRPPEPPHTYQRPLTWQQGSMDEEQRTLEEFHDRYWNSSDYEHPPGDTALGHPPNESPYVEEQRMTYKGADGRVRTVWATTDGRGMTTYRRGHTFP</sequence>
<reference evidence="2" key="1">
    <citation type="journal article" date="2023" name="Mol. Phylogenet. Evol.">
        <title>Genome-scale phylogeny and comparative genomics of the fungal order Sordariales.</title>
        <authorList>
            <person name="Hensen N."/>
            <person name="Bonometti L."/>
            <person name="Westerberg I."/>
            <person name="Brannstrom I.O."/>
            <person name="Guillou S."/>
            <person name="Cros-Aarteil S."/>
            <person name="Calhoun S."/>
            <person name="Haridas S."/>
            <person name="Kuo A."/>
            <person name="Mondo S."/>
            <person name="Pangilinan J."/>
            <person name="Riley R."/>
            <person name="LaButti K."/>
            <person name="Andreopoulos B."/>
            <person name="Lipzen A."/>
            <person name="Chen C."/>
            <person name="Yan M."/>
            <person name="Daum C."/>
            <person name="Ng V."/>
            <person name="Clum A."/>
            <person name="Steindorff A."/>
            <person name="Ohm R.A."/>
            <person name="Martin F."/>
            <person name="Silar P."/>
            <person name="Natvig D.O."/>
            <person name="Lalanne C."/>
            <person name="Gautier V."/>
            <person name="Ament-Velasquez S.L."/>
            <person name="Kruys A."/>
            <person name="Hutchinson M.I."/>
            <person name="Powell A.J."/>
            <person name="Barry K."/>
            <person name="Miller A.N."/>
            <person name="Grigoriev I.V."/>
            <person name="Debuchy R."/>
            <person name="Gladieux P."/>
            <person name="Hiltunen Thoren M."/>
            <person name="Johannesson H."/>
        </authorList>
    </citation>
    <scope>NUCLEOTIDE SEQUENCE</scope>
    <source>
        <strain evidence="2">CBS 232.78</strain>
    </source>
</reference>
<accession>A0AAE0P3U7</accession>
<organism evidence="2 3">
    <name type="scientific">Podospora didyma</name>
    <dbReference type="NCBI Taxonomy" id="330526"/>
    <lineage>
        <taxon>Eukaryota</taxon>
        <taxon>Fungi</taxon>
        <taxon>Dikarya</taxon>
        <taxon>Ascomycota</taxon>
        <taxon>Pezizomycotina</taxon>
        <taxon>Sordariomycetes</taxon>
        <taxon>Sordariomycetidae</taxon>
        <taxon>Sordariales</taxon>
        <taxon>Podosporaceae</taxon>
        <taxon>Podospora</taxon>
    </lineage>
</organism>
<dbReference type="EMBL" id="JAULSW010000001">
    <property type="protein sequence ID" value="KAK3392958.1"/>
    <property type="molecule type" value="Genomic_DNA"/>
</dbReference>
<proteinExistence type="predicted"/>